<feature type="transmembrane region" description="Helical" evidence="2">
    <location>
        <begin position="120"/>
        <end position="145"/>
    </location>
</feature>
<gene>
    <name evidence="3" type="ORF">FDG2_5933</name>
</gene>
<dbReference type="Proteomes" id="UP000199013">
    <property type="component" value="Unassembled WGS sequence"/>
</dbReference>
<evidence type="ECO:0000256" key="1">
    <source>
        <dbReference type="SAM" id="MobiDB-lite"/>
    </source>
</evidence>
<feature type="transmembrane region" description="Helical" evidence="2">
    <location>
        <begin position="12"/>
        <end position="36"/>
    </location>
</feature>
<organism evidence="3 4">
    <name type="scientific">Candidatus Protofrankia californiensis</name>
    <dbReference type="NCBI Taxonomy" id="1839754"/>
    <lineage>
        <taxon>Bacteria</taxon>
        <taxon>Bacillati</taxon>
        <taxon>Actinomycetota</taxon>
        <taxon>Actinomycetes</taxon>
        <taxon>Frankiales</taxon>
        <taxon>Frankiaceae</taxon>
        <taxon>Protofrankia</taxon>
    </lineage>
</organism>
<reference evidence="4" key="1">
    <citation type="submission" date="2016-02" db="EMBL/GenBank/DDBJ databases">
        <authorList>
            <person name="Wibberg D."/>
        </authorList>
    </citation>
    <scope>NUCLEOTIDE SEQUENCE [LARGE SCALE GENOMIC DNA]</scope>
</reference>
<keyword evidence="4" id="KW-1185">Reference proteome</keyword>
<keyword evidence="2 3" id="KW-0812">Transmembrane</keyword>
<feature type="transmembrane region" description="Helical" evidence="2">
    <location>
        <begin position="151"/>
        <end position="176"/>
    </location>
</feature>
<dbReference type="InterPro" id="IPR051790">
    <property type="entry name" value="Cytochrome_c-biogenesis_DsbD"/>
</dbReference>
<feature type="transmembrane region" description="Helical" evidence="2">
    <location>
        <begin position="205"/>
        <end position="226"/>
    </location>
</feature>
<feature type="region of interest" description="Disordered" evidence="1">
    <location>
        <begin position="287"/>
        <end position="314"/>
    </location>
</feature>
<feature type="transmembrane region" description="Helical" evidence="2">
    <location>
        <begin position="80"/>
        <end position="100"/>
    </location>
</feature>
<name>A0A1C3PGH7_9ACTN</name>
<proteinExistence type="predicted"/>
<keyword evidence="2" id="KW-0472">Membrane</keyword>
<sequence>MPDVLVSTTVLAAFLGGVVALFAPCCVSVMLPAYFASSFRSRTRILGMTLVFAAGVGTVILPIGVGTAAVSRLISGHHTLVFSLGGVAMLAAGVAMLAGWKLMLPMPAMRGAGGRGVGSVYALGAFSGVASACCAPVLAGVAAVSGAVSSFTAALAVGVAYVFGMVAPLTTLALVWDRRDWGSSRLLAGRSVTLRVGRLRRTVPVATALSGGLLMTMGALTVGLAIRGPAMPTDGWQVRLTAWLDHTSTILLRALSWIPGWLSAPAVFAALGGCVLLALRAHGRAPGRVPHDDGPVPDGDTPTGSLTRMLERLR</sequence>
<feature type="transmembrane region" description="Helical" evidence="2">
    <location>
        <begin position="258"/>
        <end position="279"/>
    </location>
</feature>
<accession>A0A1C3PGH7</accession>
<keyword evidence="2" id="KW-1133">Transmembrane helix</keyword>
<evidence type="ECO:0000313" key="3">
    <source>
        <dbReference type="EMBL" id="SBW28738.1"/>
    </source>
</evidence>
<protein>
    <submittedName>
        <fullName evidence="3">Cytochrome c biogenesis protein transmembrane region</fullName>
    </submittedName>
</protein>
<dbReference type="PANTHER" id="PTHR31272">
    <property type="entry name" value="CYTOCHROME C-TYPE BIOGENESIS PROTEIN HI_1454-RELATED"/>
    <property type="match status" value="1"/>
</dbReference>
<dbReference type="AlphaFoldDB" id="A0A1C3PGH7"/>
<feature type="transmembrane region" description="Helical" evidence="2">
    <location>
        <begin position="48"/>
        <end position="74"/>
    </location>
</feature>
<evidence type="ECO:0000313" key="4">
    <source>
        <dbReference type="Proteomes" id="UP000199013"/>
    </source>
</evidence>
<dbReference type="PANTHER" id="PTHR31272:SF4">
    <property type="entry name" value="CYTOCHROME C-TYPE BIOGENESIS PROTEIN HI_1454-RELATED"/>
    <property type="match status" value="1"/>
</dbReference>
<evidence type="ECO:0000256" key="2">
    <source>
        <dbReference type="SAM" id="Phobius"/>
    </source>
</evidence>
<dbReference type="EMBL" id="FLUV01002457">
    <property type="protein sequence ID" value="SBW28738.1"/>
    <property type="molecule type" value="Genomic_DNA"/>
</dbReference>